<proteinExistence type="predicted"/>
<accession>A0ABP7KG71</accession>
<dbReference type="RefSeq" id="WP_344847933.1">
    <property type="nucleotide sequence ID" value="NZ_BAABDF010000007.1"/>
</dbReference>
<sequence>MKTCESCGMPMSADPENGGSEKDGSRSDRYCSYCYGDGAFLQPDISAEEMRDFCYAKMREQGFWRPVAWILTRKIPKLPRWT</sequence>
<keyword evidence="4" id="KW-1185">Reference proteome</keyword>
<organism evidence="3 4">
    <name type="scientific">Celeribacter arenosi</name>
    <dbReference type="NCBI Taxonomy" id="792649"/>
    <lineage>
        <taxon>Bacteria</taxon>
        <taxon>Pseudomonadati</taxon>
        <taxon>Pseudomonadota</taxon>
        <taxon>Alphaproteobacteria</taxon>
        <taxon>Rhodobacterales</taxon>
        <taxon>Roseobacteraceae</taxon>
        <taxon>Celeribacter</taxon>
    </lineage>
</organism>
<gene>
    <name evidence="3" type="ORF">GCM10022404_27190</name>
</gene>
<dbReference type="Pfam" id="PF12674">
    <property type="entry name" value="Zn_ribbon_2"/>
    <property type="match status" value="1"/>
</dbReference>
<evidence type="ECO:0000313" key="4">
    <source>
        <dbReference type="Proteomes" id="UP001399917"/>
    </source>
</evidence>
<protein>
    <recommendedName>
        <fullName evidence="2">Putative zinc ribbon domain-containing protein</fullName>
    </recommendedName>
</protein>
<evidence type="ECO:0000256" key="1">
    <source>
        <dbReference type="SAM" id="MobiDB-lite"/>
    </source>
</evidence>
<comment type="caution">
    <text evidence="3">The sequence shown here is derived from an EMBL/GenBank/DDBJ whole genome shotgun (WGS) entry which is preliminary data.</text>
</comment>
<evidence type="ECO:0000313" key="3">
    <source>
        <dbReference type="EMBL" id="GAA3876002.1"/>
    </source>
</evidence>
<reference evidence="4" key="1">
    <citation type="journal article" date="2019" name="Int. J. Syst. Evol. Microbiol.">
        <title>The Global Catalogue of Microorganisms (GCM) 10K type strain sequencing project: providing services to taxonomists for standard genome sequencing and annotation.</title>
        <authorList>
            <consortium name="The Broad Institute Genomics Platform"/>
            <consortium name="The Broad Institute Genome Sequencing Center for Infectious Disease"/>
            <person name="Wu L."/>
            <person name="Ma J."/>
        </authorList>
    </citation>
    <scope>NUCLEOTIDE SEQUENCE [LARGE SCALE GENOMIC DNA]</scope>
    <source>
        <strain evidence="4">JCM 17190</strain>
    </source>
</reference>
<evidence type="ECO:0000259" key="2">
    <source>
        <dbReference type="Pfam" id="PF12674"/>
    </source>
</evidence>
<dbReference type="Proteomes" id="UP001399917">
    <property type="component" value="Unassembled WGS sequence"/>
</dbReference>
<name>A0ABP7KG71_9RHOB</name>
<feature type="region of interest" description="Disordered" evidence="1">
    <location>
        <begin position="1"/>
        <end position="26"/>
    </location>
</feature>
<feature type="domain" description="Putative zinc ribbon" evidence="2">
    <location>
        <begin position="3"/>
        <end position="81"/>
    </location>
</feature>
<dbReference type="InterPro" id="IPR025868">
    <property type="entry name" value="Zn_ribbon_dom_put"/>
</dbReference>
<dbReference type="EMBL" id="BAABDF010000007">
    <property type="protein sequence ID" value="GAA3876002.1"/>
    <property type="molecule type" value="Genomic_DNA"/>
</dbReference>